<dbReference type="EMBL" id="FOES01000001">
    <property type="protein sequence ID" value="SEP58766.1"/>
    <property type="molecule type" value="Genomic_DNA"/>
</dbReference>
<sequence length="291" mass="32131">MLTGKSIVVIGGDARHVEMMNQLIEKDATVYAIGYEELDDEIEGLFLTDVDHIPKEKIDAIILPVTGLDQKGYAEGHFAESSPQITEEWLNGFPEHCLLFTGIMTPFLSELSMFENRIIKLFDRDDVAIYNSIPTAEGTVMFAIQHTDFTIHNANVTILGLGRVGKTLIHTFKGLGANVSVYSRHDDELARIFEYQATPIRYEELEQSLRNCNILINTIPALIVTPSLISALPKDSLIIDLASKPGGVDFRFAKKRGIKAMLAPGLPGLVASKTAGRILARVIHNIMLENA</sequence>
<dbReference type="InterPro" id="IPR036291">
    <property type="entry name" value="NAD(P)-bd_dom_sf"/>
</dbReference>
<evidence type="ECO:0000313" key="3">
    <source>
        <dbReference type="Proteomes" id="UP000199427"/>
    </source>
</evidence>
<dbReference type="NCBIfam" id="NF006162">
    <property type="entry name" value="PRK08306.1"/>
    <property type="match status" value="1"/>
</dbReference>
<gene>
    <name evidence="2" type="ORF">SAMN05216362_101185</name>
</gene>
<reference evidence="2 3" key="1">
    <citation type="submission" date="2016-10" db="EMBL/GenBank/DDBJ databases">
        <authorList>
            <person name="de Groot N.N."/>
        </authorList>
    </citation>
    <scope>NUCLEOTIDE SEQUENCE [LARGE SCALE GENOMIC DNA]</scope>
    <source>
        <strain evidence="2 3">DSM 21633</strain>
    </source>
</reference>
<evidence type="ECO:0000259" key="1">
    <source>
        <dbReference type="SMART" id="SM01002"/>
    </source>
</evidence>
<keyword evidence="3" id="KW-1185">Reference proteome</keyword>
<dbReference type="OrthoDB" id="8840764at2"/>
<dbReference type="AlphaFoldDB" id="A0A1H8Z321"/>
<dbReference type="InterPro" id="IPR007698">
    <property type="entry name" value="AlaDH/PNT_NAD(H)-bd"/>
</dbReference>
<evidence type="ECO:0000313" key="2">
    <source>
        <dbReference type="EMBL" id="SEP58766.1"/>
    </source>
</evidence>
<protein>
    <submittedName>
        <fullName evidence="2">Dipicolinate synthase subunit A</fullName>
    </submittedName>
</protein>
<dbReference type="InterPro" id="IPR031629">
    <property type="entry name" value="DpaA_N"/>
</dbReference>
<accession>A0A1H8Z321</accession>
<dbReference type="Pfam" id="PF16924">
    <property type="entry name" value="DpaA_N"/>
    <property type="match status" value="1"/>
</dbReference>
<dbReference type="InterPro" id="IPR014215">
    <property type="entry name" value="Dipicolinic_acid_synth_A"/>
</dbReference>
<dbReference type="STRING" id="571933.SAMN05216362_101185"/>
<feature type="domain" description="Alanine dehydrogenase/pyridine nucleotide transhydrogenase NAD(H)-binding" evidence="1">
    <location>
        <begin position="136"/>
        <end position="262"/>
    </location>
</feature>
<organism evidence="2 3">
    <name type="scientific">Piscibacillus halophilus</name>
    <dbReference type="NCBI Taxonomy" id="571933"/>
    <lineage>
        <taxon>Bacteria</taxon>
        <taxon>Bacillati</taxon>
        <taxon>Bacillota</taxon>
        <taxon>Bacilli</taxon>
        <taxon>Bacillales</taxon>
        <taxon>Bacillaceae</taxon>
        <taxon>Piscibacillus</taxon>
    </lineage>
</organism>
<dbReference type="Proteomes" id="UP000199427">
    <property type="component" value="Unassembled WGS sequence"/>
</dbReference>
<dbReference type="SMART" id="SM01002">
    <property type="entry name" value="AlaDh_PNT_C"/>
    <property type="match status" value="1"/>
</dbReference>
<dbReference type="Pfam" id="PF02826">
    <property type="entry name" value="2-Hacid_dh_C"/>
    <property type="match status" value="1"/>
</dbReference>
<dbReference type="NCBIfam" id="TIGR02853">
    <property type="entry name" value="spore_dpaA"/>
    <property type="match status" value="1"/>
</dbReference>
<dbReference type="Gene3D" id="3.40.50.720">
    <property type="entry name" value="NAD(P)-binding Rossmann-like Domain"/>
    <property type="match status" value="2"/>
</dbReference>
<proteinExistence type="predicted"/>
<dbReference type="InterPro" id="IPR006140">
    <property type="entry name" value="D-isomer_DH_NAD-bd"/>
</dbReference>
<dbReference type="RefSeq" id="WP_091772129.1">
    <property type="nucleotide sequence ID" value="NZ_FOES01000001.1"/>
</dbReference>
<dbReference type="SUPFAM" id="SSF51735">
    <property type="entry name" value="NAD(P)-binding Rossmann-fold domains"/>
    <property type="match status" value="1"/>
</dbReference>
<name>A0A1H8Z321_9BACI</name>
<dbReference type="GO" id="GO:0051287">
    <property type="term" value="F:NAD binding"/>
    <property type="evidence" value="ECO:0007669"/>
    <property type="project" value="InterPro"/>
</dbReference>